<protein>
    <recommendedName>
        <fullName evidence="2">LysM domain-containing protein</fullName>
    </recommendedName>
</protein>
<dbReference type="SUPFAM" id="SSF49265">
    <property type="entry name" value="Fibronectin type III"/>
    <property type="match status" value="1"/>
</dbReference>
<dbReference type="Gene3D" id="2.60.40.10">
    <property type="entry name" value="Immunoglobulins"/>
    <property type="match status" value="2"/>
</dbReference>
<dbReference type="InterPro" id="IPR016930">
    <property type="entry name" value="UCP029644"/>
</dbReference>
<feature type="domain" description="LysM" evidence="2">
    <location>
        <begin position="35"/>
        <end position="82"/>
    </location>
</feature>
<dbReference type="KEGG" id="rhy:RD110_13670"/>
<proteinExistence type="predicted"/>
<dbReference type="SUPFAM" id="SSF54106">
    <property type="entry name" value="LysM domain"/>
    <property type="match status" value="1"/>
</dbReference>
<dbReference type="AlphaFoldDB" id="A0A1P8JWI6"/>
<dbReference type="PANTHER" id="PTHR38731">
    <property type="entry name" value="LIPL45-RELATED LIPOPROTEIN-RELATED"/>
    <property type="match status" value="1"/>
</dbReference>
<dbReference type="Proteomes" id="UP000186609">
    <property type="component" value="Chromosome"/>
</dbReference>
<evidence type="ECO:0000313" key="3">
    <source>
        <dbReference type="EMBL" id="APW38115.1"/>
    </source>
</evidence>
<dbReference type="PROSITE" id="PS51782">
    <property type="entry name" value="LYSM"/>
    <property type="match status" value="1"/>
</dbReference>
<dbReference type="InterPro" id="IPR006860">
    <property type="entry name" value="FecR"/>
</dbReference>
<feature type="signal peptide" evidence="1">
    <location>
        <begin position="1"/>
        <end position="32"/>
    </location>
</feature>
<dbReference type="CDD" id="cd00118">
    <property type="entry name" value="LysM"/>
    <property type="match status" value="1"/>
</dbReference>
<keyword evidence="4" id="KW-1185">Reference proteome</keyword>
<evidence type="ECO:0000256" key="1">
    <source>
        <dbReference type="SAM" id="SignalP"/>
    </source>
</evidence>
<feature type="chain" id="PRO_5012975708" description="LysM domain-containing protein" evidence="1">
    <location>
        <begin position="33"/>
        <end position="555"/>
    </location>
</feature>
<keyword evidence="1" id="KW-0732">Signal</keyword>
<name>A0A1P8JWI6_9BURK</name>
<dbReference type="InterPro" id="IPR018392">
    <property type="entry name" value="LysM"/>
</dbReference>
<dbReference type="InterPro" id="IPR036116">
    <property type="entry name" value="FN3_sf"/>
</dbReference>
<gene>
    <name evidence="3" type="ORF">RD110_13670</name>
</gene>
<dbReference type="InterPro" id="IPR013783">
    <property type="entry name" value="Ig-like_fold"/>
</dbReference>
<dbReference type="Pfam" id="PF01476">
    <property type="entry name" value="LysM"/>
    <property type="match status" value="1"/>
</dbReference>
<dbReference type="STRING" id="1842727.RD110_13670"/>
<dbReference type="Gene3D" id="3.10.350.10">
    <property type="entry name" value="LysM domain"/>
    <property type="match status" value="1"/>
</dbReference>
<sequence length="555" mass="59564">MAKHGLLGHWSRLPCWLVFCLLSSFLCNNVSAADFIYTVQPGDHPWNLAQRYLRHMALGAPLLALNHIPDDRRILPGTRLRIPQAWLKLETAQVRLLAAYGATSVQSGGNAAEHPAEPGAMLRAPARLRTGADGSATLQFADGSRVLMRRDSELLLRQTQASALGQTSLISIELMRGSLENQVTPLGNTGGRFEIRTPAATAAVRGTAFRLSFDSAAGVLRTEVLEGAVNVANRTGEATPQALQGNVSRTGAAPAPPVALLAAPNLDGLPARIERLPVDLPVAPLAGAVAYRTQVAPDARFEVVTSDETTLAARVRARELEDGSHVLRVRAIDAQGLEGLSAERALQVHARPAPPLLIEPAPDAVLTTARPRFRWTEGDPRLSYRLQLAAGDGAPAFVEPVDAQDVPRGTAQAGLDLPVGAYRWRVAAVDPQKGQGPWGDAQAFRRVLPGPDVAIAPVEEGRLILRWSAQPQAARYRFQIAREAAFGAPILDAETETPQYALQDLAPGIYQVRVQAIGADGFAGPWGAPQTFTVPEAPSPYWRALWLLIPALLMF</sequence>
<dbReference type="RefSeq" id="WP_076199994.1">
    <property type="nucleotide sequence ID" value="NZ_CP019236.1"/>
</dbReference>
<reference evidence="3 4" key="1">
    <citation type="submission" date="2017-01" db="EMBL/GenBank/DDBJ databases">
        <authorList>
            <person name="Mah S.A."/>
            <person name="Swanson W.J."/>
            <person name="Moy G.W."/>
            <person name="Vacquier V.D."/>
        </authorList>
    </citation>
    <scope>NUCLEOTIDE SEQUENCE [LARGE SCALE GENOMIC DNA]</scope>
    <source>
        <strain evidence="3 4">DCY110</strain>
    </source>
</reference>
<dbReference type="OrthoDB" id="9813091at2"/>
<evidence type="ECO:0000259" key="2">
    <source>
        <dbReference type="PROSITE" id="PS51782"/>
    </source>
</evidence>
<dbReference type="Gene3D" id="2.60.120.1440">
    <property type="match status" value="1"/>
</dbReference>
<accession>A0A1P8JWI6</accession>
<organism evidence="3 4">
    <name type="scientific">Rhodoferax koreensis</name>
    <dbReference type="NCBI Taxonomy" id="1842727"/>
    <lineage>
        <taxon>Bacteria</taxon>
        <taxon>Pseudomonadati</taxon>
        <taxon>Pseudomonadota</taxon>
        <taxon>Betaproteobacteria</taxon>
        <taxon>Burkholderiales</taxon>
        <taxon>Comamonadaceae</taxon>
        <taxon>Rhodoferax</taxon>
    </lineage>
</organism>
<dbReference type="Pfam" id="PF04773">
    <property type="entry name" value="FecR"/>
    <property type="match status" value="1"/>
</dbReference>
<dbReference type="EMBL" id="CP019236">
    <property type="protein sequence ID" value="APW38115.1"/>
    <property type="molecule type" value="Genomic_DNA"/>
</dbReference>
<evidence type="ECO:0000313" key="4">
    <source>
        <dbReference type="Proteomes" id="UP000186609"/>
    </source>
</evidence>
<dbReference type="InterPro" id="IPR036779">
    <property type="entry name" value="LysM_dom_sf"/>
</dbReference>
<dbReference type="PIRSF" id="PIRSF029644">
    <property type="entry name" value="UCP029644"/>
    <property type="match status" value="1"/>
</dbReference>